<dbReference type="Gene3D" id="3.90.1150.30">
    <property type="match status" value="1"/>
</dbReference>
<dbReference type="SUPFAM" id="SSF142906">
    <property type="entry name" value="YjbR-like"/>
    <property type="match status" value="1"/>
</dbReference>
<name>A0AAE9Y8Z3_9ACTN</name>
<dbReference type="AlphaFoldDB" id="A0AAE9Y8Z3"/>
<dbReference type="GO" id="GO:0003677">
    <property type="term" value="F:DNA binding"/>
    <property type="evidence" value="ECO:0007669"/>
    <property type="project" value="UniProtKB-KW"/>
</dbReference>
<keyword evidence="2" id="KW-1185">Reference proteome</keyword>
<keyword evidence="1" id="KW-0238">DNA-binding</keyword>
<evidence type="ECO:0000313" key="1">
    <source>
        <dbReference type="EMBL" id="WCO66539.1"/>
    </source>
</evidence>
<proteinExistence type="predicted"/>
<dbReference type="EMBL" id="CP116942">
    <property type="protein sequence ID" value="WCO66539.1"/>
    <property type="molecule type" value="Genomic_DNA"/>
</dbReference>
<sequence length="119" mass="13435">MATEEDVRRLALALPETTEKPSYGTPGFRVEDRLFLRLRTDAEGWLVVFVADQGEKEALLASAPDRFHTTPHYDGHASVLVDLDAVDVDELSELITDAWRARAPVRVRQRFEAERDGDV</sequence>
<dbReference type="InterPro" id="IPR038056">
    <property type="entry name" value="YjbR-like_sf"/>
</dbReference>
<dbReference type="InterPro" id="IPR058532">
    <property type="entry name" value="YjbR/MT2646/Rv2570-like"/>
</dbReference>
<dbReference type="Proteomes" id="UP001216390">
    <property type="component" value="Chromosome"/>
</dbReference>
<evidence type="ECO:0000313" key="2">
    <source>
        <dbReference type="Proteomes" id="UP001216390"/>
    </source>
</evidence>
<accession>A0AAE9Y8Z3</accession>
<dbReference type="Pfam" id="PF04237">
    <property type="entry name" value="YjbR"/>
    <property type="match status" value="1"/>
</dbReference>
<gene>
    <name evidence="1" type="ORF">PO878_18740</name>
</gene>
<reference evidence="1" key="1">
    <citation type="submission" date="2023-01" db="EMBL/GenBank/DDBJ databases">
        <title>The diversity of Class Acidimicrobiia in South China Sea sediment environments and the proposal of Iamia marina sp. nov., a novel species of the genus Iamia.</title>
        <authorList>
            <person name="He Y."/>
            <person name="Tian X."/>
        </authorList>
    </citation>
    <scope>NUCLEOTIDE SEQUENCE</scope>
    <source>
        <strain evidence="1">DSM 19957</strain>
    </source>
</reference>
<organism evidence="1 2">
    <name type="scientific">Iamia majanohamensis</name>
    <dbReference type="NCBI Taxonomy" id="467976"/>
    <lineage>
        <taxon>Bacteria</taxon>
        <taxon>Bacillati</taxon>
        <taxon>Actinomycetota</taxon>
        <taxon>Acidimicrobiia</taxon>
        <taxon>Acidimicrobiales</taxon>
        <taxon>Iamiaceae</taxon>
        <taxon>Iamia</taxon>
    </lineage>
</organism>
<dbReference type="KEGG" id="ima:PO878_18740"/>
<dbReference type="RefSeq" id="WP_272736062.1">
    <property type="nucleotide sequence ID" value="NZ_CP116942.1"/>
</dbReference>
<protein>
    <submittedName>
        <fullName evidence="1">MmcQ/YjbR family DNA-binding protein</fullName>
    </submittedName>
</protein>